<keyword evidence="2" id="KW-0732">Signal</keyword>
<dbReference type="SUPFAM" id="SSF51735">
    <property type="entry name" value="NAD(P)-binding Rossmann-fold domains"/>
    <property type="match status" value="1"/>
</dbReference>
<name>A0A4D9CZM0_9STRA</name>
<feature type="chain" id="PRO_5020028582" description="Ketoreductase domain-containing protein" evidence="2">
    <location>
        <begin position="23"/>
        <end position="331"/>
    </location>
</feature>
<dbReference type="Proteomes" id="UP000355283">
    <property type="component" value="Unassembled WGS sequence"/>
</dbReference>
<accession>A0A4D9CZM0</accession>
<organism evidence="4 5">
    <name type="scientific">Nannochloropsis salina CCMP1776</name>
    <dbReference type="NCBI Taxonomy" id="1027361"/>
    <lineage>
        <taxon>Eukaryota</taxon>
        <taxon>Sar</taxon>
        <taxon>Stramenopiles</taxon>
        <taxon>Ochrophyta</taxon>
        <taxon>Eustigmatophyceae</taxon>
        <taxon>Eustigmatales</taxon>
        <taxon>Monodopsidaceae</taxon>
        <taxon>Microchloropsis</taxon>
        <taxon>Microchloropsis salina</taxon>
    </lineage>
</organism>
<feature type="signal peptide" evidence="2">
    <location>
        <begin position="1"/>
        <end position="22"/>
    </location>
</feature>
<evidence type="ECO:0000313" key="5">
    <source>
        <dbReference type="Proteomes" id="UP000355283"/>
    </source>
</evidence>
<dbReference type="PROSITE" id="PS00061">
    <property type="entry name" value="ADH_SHORT"/>
    <property type="match status" value="1"/>
</dbReference>
<gene>
    <name evidence="4" type="ORF">NSK_003874</name>
</gene>
<proteinExistence type="inferred from homology"/>
<evidence type="ECO:0000256" key="1">
    <source>
        <dbReference type="RuleBase" id="RU000363"/>
    </source>
</evidence>
<evidence type="ECO:0000313" key="4">
    <source>
        <dbReference type="EMBL" id="TFJ84842.1"/>
    </source>
</evidence>
<dbReference type="EMBL" id="SDOX01000017">
    <property type="protein sequence ID" value="TFJ84842.1"/>
    <property type="molecule type" value="Genomic_DNA"/>
</dbReference>
<dbReference type="InterPro" id="IPR002347">
    <property type="entry name" value="SDR_fam"/>
</dbReference>
<dbReference type="PRINTS" id="PR00081">
    <property type="entry name" value="GDHRDH"/>
</dbReference>
<dbReference type="SMART" id="SM00822">
    <property type="entry name" value="PKS_KR"/>
    <property type="match status" value="1"/>
</dbReference>
<comment type="caution">
    <text evidence="4">The sequence shown here is derived from an EMBL/GenBank/DDBJ whole genome shotgun (WGS) entry which is preliminary data.</text>
</comment>
<reference evidence="4 5" key="1">
    <citation type="submission" date="2019-01" db="EMBL/GenBank/DDBJ databases">
        <title>Nuclear Genome Assembly of the Microalgal Biofuel strain Nannochloropsis salina CCMP1776.</title>
        <authorList>
            <person name="Hovde B."/>
        </authorList>
    </citation>
    <scope>NUCLEOTIDE SEQUENCE [LARGE SCALE GENOMIC DNA]</scope>
    <source>
        <strain evidence="4 5">CCMP1776</strain>
    </source>
</reference>
<dbReference type="InterPro" id="IPR036291">
    <property type="entry name" value="NAD(P)-bd_dom_sf"/>
</dbReference>
<evidence type="ECO:0000259" key="3">
    <source>
        <dbReference type="SMART" id="SM00822"/>
    </source>
</evidence>
<dbReference type="InterPro" id="IPR057326">
    <property type="entry name" value="KR_dom"/>
</dbReference>
<comment type="similarity">
    <text evidence="1">Belongs to the short-chain dehydrogenases/reductases (SDR) family.</text>
</comment>
<feature type="domain" description="Ketoreductase" evidence="3">
    <location>
        <begin position="36"/>
        <end position="227"/>
    </location>
</feature>
<dbReference type="Gene3D" id="3.40.50.720">
    <property type="entry name" value="NAD(P)-binding Rossmann-like Domain"/>
    <property type="match status" value="1"/>
</dbReference>
<evidence type="ECO:0000256" key="2">
    <source>
        <dbReference type="SAM" id="SignalP"/>
    </source>
</evidence>
<keyword evidence="5" id="KW-1185">Reference proteome</keyword>
<dbReference type="PANTHER" id="PTHR43313:SF1">
    <property type="entry name" value="3BETA-HYDROXYSTEROID DEHYDROGENASE DHS-16"/>
    <property type="match status" value="1"/>
</dbReference>
<dbReference type="PRINTS" id="PR00080">
    <property type="entry name" value="SDRFAMILY"/>
</dbReference>
<dbReference type="Pfam" id="PF00106">
    <property type="entry name" value="adh_short"/>
    <property type="match status" value="1"/>
</dbReference>
<dbReference type="InterPro" id="IPR020904">
    <property type="entry name" value="Sc_DH/Rdtase_CS"/>
</dbReference>
<dbReference type="OrthoDB" id="1274115at2759"/>
<dbReference type="PANTHER" id="PTHR43313">
    <property type="entry name" value="SHORT-CHAIN DEHYDROGENASE/REDUCTASE FAMILY 9C"/>
    <property type="match status" value="1"/>
</dbReference>
<dbReference type="GO" id="GO:0016491">
    <property type="term" value="F:oxidoreductase activity"/>
    <property type="evidence" value="ECO:0007669"/>
    <property type="project" value="TreeGrafter"/>
</dbReference>
<protein>
    <recommendedName>
        <fullName evidence="3">Ketoreductase domain-containing protein</fullName>
    </recommendedName>
</protein>
<dbReference type="AlphaFoldDB" id="A0A4D9CZM0"/>
<sequence>MMGIRFSALLVAFLASIPYLLDLATRREYPVPPPEGAVVVTGASTGIGAHAAHSLARAGFLVFAGVRKELDGETLKAEAPTLESQENIVPIILDVTKQEQIDKAVQTVSSTLASLEGRPLVGLVNNAGVGGSNKPVEFQSMDDLRWLFDVNFFGAIATTKAFLAHLRASKGRVINISSLAGLTVAPFMTDYCASKWALEAFSDALRVEMGELGVSVSVVEPAYVTSAIFGKIATRVKETADSVSEKVMEVYGHLVQNPAYTRRCIEKASPPTVTSDAILHALTAKHPQTRYVVANVDGLSAKVIGWMIWMFNDRIKDKLIEISRLRQRKAQ</sequence>
<dbReference type="GO" id="GO:0008202">
    <property type="term" value="P:steroid metabolic process"/>
    <property type="evidence" value="ECO:0007669"/>
    <property type="project" value="TreeGrafter"/>
</dbReference>